<comment type="caution">
    <text evidence="2">The sequence shown here is derived from an EMBL/GenBank/DDBJ whole genome shotgun (WGS) entry which is preliminary data.</text>
</comment>
<sequence>FAEGAVEHEEIVTEVPPPSEDAKTVAVAPVVAAGKNEDPLPSTTILMNKAGQVTEIPGNAPFRLVEDEVRDNMDVNTVEKEGDAEEKGEGEKDDDEEGGEEDENEGDAKEEEDVEKSFMFGESYTKLEQQIDSSMAETSAADDNMRSCFQRMEEEGEAPAGLMKAGTAGTDAQEEIFKQIDLCADMESLQKLGQMAKGGGKETRKDLDWVEEDGPMLGWTISWSSVFDAWRVMRIAPTYMIVLSPFDNAPDAKFYWIRYIHIQKLLTHLLAHIEIYSDYFEKLTKGHSEKIVKEHDLCAKPPAELLPRVRWVLAKRGGRRHVQGENDMELEMAGVDSELVEVKCESEVKVETEGEEDEGEDEEHEDEGEGEGEEEEDEGEGEGEEEEDDDDGEEDDAY</sequence>
<reference evidence="2" key="1">
    <citation type="submission" date="2020-05" db="EMBL/GenBank/DDBJ databases">
        <title>Phylogenomic resolution of chytrid fungi.</title>
        <authorList>
            <person name="Stajich J.E."/>
            <person name="Amses K."/>
            <person name="Simmons R."/>
            <person name="Seto K."/>
            <person name="Myers J."/>
            <person name="Bonds A."/>
            <person name="Quandt C.A."/>
            <person name="Barry K."/>
            <person name="Liu P."/>
            <person name="Grigoriev I."/>
            <person name="Longcore J.E."/>
            <person name="James T.Y."/>
        </authorList>
    </citation>
    <scope>NUCLEOTIDE SEQUENCE</scope>
    <source>
        <strain evidence="2">JEL0318</strain>
    </source>
</reference>
<gene>
    <name evidence="2" type="ORF">HK097_005688</name>
</gene>
<protein>
    <submittedName>
        <fullName evidence="2">Uncharacterized protein</fullName>
    </submittedName>
</protein>
<feature type="non-terminal residue" evidence="2">
    <location>
        <position position="1"/>
    </location>
</feature>
<dbReference type="Proteomes" id="UP001212841">
    <property type="component" value="Unassembled WGS sequence"/>
</dbReference>
<name>A0AAD5S258_9FUNG</name>
<evidence type="ECO:0000313" key="3">
    <source>
        <dbReference type="Proteomes" id="UP001212841"/>
    </source>
</evidence>
<proteinExistence type="predicted"/>
<feature type="compositionally biased region" description="Basic and acidic residues" evidence="1">
    <location>
        <begin position="1"/>
        <end position="11"/>
    </location>
</feature>
<feature type="compositionally biased region" description="Acidic residues" evidence="1">
    <location>
        <begin position="353"/>
        <end position="398"/>
    </location>
</feature>
<dbReference type="AlphaFoldDB" id="A0AAD5S258"/>
<feature type="compositionally biased region" description="Acidic residues" evidence="1">
    <location>
        <begin position="91"/>
        <end position="114"/>
    </location>
</feature>
<feature type="region of interest" description="Disordered" evidence="1">
    <location>
        <begin position="58"/>
        <end position="115"/>
    </location>
</feature>
<accession>A0AAD5S258</accession>
<feature type="compositionally biased region" description="Basic and acidic residues" evidence="1">
    <location>
        <begin position="64"/>
        <end position="90"/>
    </location>
</feature>
<evidence type="ECO:0000256" key="1">
    <source>
        <dbReference type="SAM" id="MobiDB-lite"/>
    </source>
</evidence>
<feature type="region of interest" description="Disordered" evidence="1">
    <location>
        <begin position="345"/>
        <end position="398"/>
    </location>
</feature>
<feature type="region of interest" description="Disordered" evidence="1">
    <location>
        <begin position="1"/>
        <end position="20"/>
    </location>
</feature>
<organism evidence="2 3">
    <name type="scientific">Rhizophlyctis rosea</name>
    <dbReference type="NCBI Taxonomy" id="64517"/>
    <lineage>
        <taxon>Eukaryota</taxon>
        <taxon>Fungi</taxon>
        <taxon>Fungi incertae sedis</taxon>
        <taxon>Chytridiomycota</taxon>
        <taxon>Chytridiomycota incertae sedis</taxon>
        <taxon>Chytridiomycetes</taxon>
        <taxon>Rhizophlyctidales</taxon>
        <taxon>Rhizophlyctidaceae</taxon>
        <taxon>Rhizophlyctis</taxon>
    </lineage>
</organism>
<dbReference type="EMBL" id="JADGJD010002667">
    <property type="protein sequence ID" value="KAJ3029977.1"/>
    <property type="molecule type" value="Genomic_DNA"/>
</dbReference>
<keyword evidence="3" id="KW-1185">Reference proteome</keyword>
<evidence type="ECO:0000313" key="2">
    <source>
        <dbReference type="EMBL" id="KAJ3029977.1"/>
    </source>
</evidence>